<dbReference type="Gene3D" id="1.20.1280.50">
    <property type="match status" value="1"/>
</dbReference>
<dbReference type="PANTHER" id="PTHR46857">
    <property type="entry name" value="EPITHELIAL CELL-TRANSFORMING SEQUENCE 2 ONCOGENE-LIKE"/>
    <property type="match status" value="1"/>
</dbReference>
<evidence type="ECO:0000313" key="3">
    <source>
        <dbReference type="Proteomes" id="UP000050795"/>
    </source>
</evidence>
<feature type="region of interest" description="Disordered" evidence="1">
    <location>
        <begin position="204"/>
        <end position="242"/>
    </location>
</feature>
<dbReference type="PROSITE" id="PS50181">
    <property type="entry name" value="FBOX"/>
    <property type="match status" value="1"/>
</dbReference>
<proteinExistence type="predicted"/>
<feature type="compositionally biased region" description="Basic and acidic residues" evidence="1">
    <location>
        <begin position="204"/>
        <end position="235"/>
    </location>
</feature>
<keyword evidence="3" id="KW-1185">Reference proteome</keyword>
<feature type="compositionally biased region" description="Polar residues" evidence="1">
    <location>
        <begin position="520"/>
        <end position="546"/>
    </location>
</feature>
<reference evidence="3" key="1">
    <citation type="submission" date="2022-06" db="EMBL/GenBank/DDBJ databases">
        <authorList>
            <person name="Berger JAMES D."/>
            <person name="Berger JAMES D."/>
        </authorList>
    </citation>
    <scope>NUCLEOTIDE SEQUENCE [LARGE SCALE GENOMIC DNA]</scope>
</reference>
<evidence type="ECO:0000313" key="4">
    <source>
        <dbReference type="WBParaSite" id="TREG1_136010.3"/>
    </source>
</evidence>
<dbReference type="CDD" id="cd22172">
    <property type="entry name" value="F-box_FBXO16"/>
    <property type="match status" value="1"/>
</dbReference>
<name>A0AA85J1Y9_TRIRE</name>
<feature type="domain" description="F-box" evidence="2">
    <location>
        <begin position="73"/>
        <end position="119"/>
    </location>
</feature>
<feature type="region of interest" description="Disordered" evidence="1">
    <location>
        <begin position="488"/>
        <end position="598"/>
    </location>
</feature>
<dbReference type="InterPro" id="IPR001810">
    <property type="entry name" value="F-box_dom"/>
</dbReference>
<dbReference type="InterPro" id="IPR036047">
    <property type="entry name" value="F-box-like_dom_sf"/>
</dbReference>
<feature type="compositionally biased region" description="Basic residues" evidence="1">
    <location>
        <begin position="373"/>
        <end position="389"/>
    </location>
</feature>
<reference evidence="4" key="2">
    <citation type="submission" date="2023-11" db="UniProtKB">
        <authorList>
            <consortium name="WormBaseParasite"/>
        </authorList>
    </citation>
    <scope>IDENTIFICATION</scope>
</reference>
<feature type="compositionally biased region" description="Polar residues" evidence="1">
    <location>
        <begin position="562"/>
        <end position="573"/>
    </location>
</feature>
<feature type="region of interest" description="Disordered" evidence="1">
    <location>
        <begin position="368"/>
        <end position="395"/>
    </location>
</feature>
<dbReference type="InterPro" id="IPR052805">
    <property type="entry name" value="GEF_Ubiquitin-Prot_Reg"/>
</dbReference>
<organism evidence="3 4">
    <name type="scientific">Trichobilharzia regenti</name>
    <name type="common">Nasal bird schistosome</name>
    <dbReference type="NCBI Taxonomy" id="157069"/>
    <lineage>
        <taxon>Eukaryota</taxon>
        <taxon>Metazoa</taxon>
        <taxon>Spiralia</taxon>
        <taxon>Lophotrochozoa</taxon>
        <taxon>Platyhelminthes</taxon>
        <taxon>Trematoda</taxon>
        <taxon>Digenea</taxon>
        <taxon>Strigeidida</taxon>
        <taxon>Schistosomatoidea</taxon>
        <taxon>Schistosomatidae</taxon>
        <taxon>Trichobilharzia</taxon>
    </lineage>
</organism>
<evidence type="ECO:0000259" key="2">
    <source>
        <dbReference type="PROSITE" id="PS50181"/>
    </source>
</evidence>
<accession>A0AA85J1Y9</accession>
<dbReference type="PANTHER" id="PTHR46857:SF2">
    <property type="entry name" value="F-BOX ONLY PROTEIN 16"/>
    <property type="match status" value="1"/>
</dbReference>
<dbReference type="SMART" id="SM00256">
    <property type="entry name" value="FBOX"/>
    <property type="match status" value="1"/>
</dbReference>
<dbReference type="SUPFAM" id="SSF81383">
    <property type="entry name" value="F-box domain"/>
    <property type="match status" value="1"/>
</dbReference>
<dbReference type="WBParaSite" id="TREG1_136010.3">
    <property type="protein sequence ID" value="TREG1_136010.3"/>
    <property type="gene ID" value="TREG1_136010"/>
</dbReference>
<dbReference type="Proteomes" id="UP000050795">
    <property type="component" value="Unassembled WGS sequence"/>
</dbReference>
<evidence type="ECO:0000256" key="1">
    <source>
        <dbReference type="SAM" id="MobiDB-lite"/>
    </source>
</evidence>
<dbReference type="AlphaFoldDB" id="A0AA85J1Y9"/>
<feature type="compositionally biased region" description="Low complexity" evidence="1">
    <location>
        <begin position="494"/>
        <end position="513"/>
    </location>
</feature>
<protein>
    <recommendedName>
        <fullName evidence="2">F-box domain-containing protein</fullName>
    </recommendedName>
</protein>
<sequence>MMQLKSAWTPLANKDANKKLFEERKCLLLSWVFSKWSESQRKQAVISLFELCTNKQLEALAHFIENRIPVYQIDFTRTLPRFLCIYIFSFLDPRSLCRCAQVCWYWRYLAEANELWASKCIRRGWDLIASQSQWEPGIWKKHYIQNIRCLQLYSISKSSARSSNVIEQYSGNLFTKHSEFSSNHFSHAENSDNNEPAEYCHSYKSADTDRSRTNDCKKHKDDGNLSERGKNDKVSLEPWRAPSRRPSEIHRLNYFDNEISVSKSSRSEVQRRRYSSAGTRRYSAISSSSNMHNIYNPTQVKSDLHERDDNISVNSKQRQSVSMIKSIYSNDLLIIPRKYSQPIPWKPTSCYASKPLQINFDENIKKMKEQEKKKKKKDQRNSVHRHQQHHQYLQSLNVQNNDLEENKNDLNKLHAHNSKVDGSIKSPVLEEKITQQEELYNENHNIDNLNTSTRSSIHQSKIIACYETPKTLDHSNAVNIINNANKNSQYLQNPPSYRSLSASLPSSPLTSPSVEEVDSSVHQSIDGQQHQRLSSPKAASTMTVASMKSAESKARTLDSPDNLCNSNNDSVPQTVEKKNDHQGNNDNNEDPYKESPEK</sequence>
<dbReference type="Pfam" id="PF12937">
    <property type="entry name" value="F-box-like"/>
    <property type="match status" value="1"/>
</dbReference>